<reference evidence="2 3" key="1">
    <citation type="journal article" date="2019" name="Microb. Cell Fact.">
        <title>Exploring novel herbicidin analogues by transcriptional regulator overexpression and MS/MS molecular networking.</title>
        <authorList>
            <person name="Shi Y."/>
            <person name="Gu R."/>
            <person name="Li Y."/>
            <person name="Wang X."/>
            <person name="Ren W."/>
            <person name="Li X."/>
            <person name="Wang L."/>
            <person name="Xie Y."/>
            <person name="Hong B."/>
        </authorList>
    </citation>
    <scope>NUCLEOTIDE SEQUENCE [LARGE SCALE GENOMIC DNA]</scope>
    <source>
        <strain evidence="2 3">US-43</strain>
    </source>
</reference>
<keyword evidence="1" id="KW-0812">Transmembrane</keyword>
<accession>A0A5N5WCX7</accession>
<evidence type="ECO:0000313" key="2">
    <source>
        <dbReference type="EMBL" id="KAB7850188.1"/>
    </source>
</evidence>
<comment type="caution">
    <text evidence="2">The sequence shown here is derived from an EMBL/GenBank/DDBJ whole genome shotgun (WGS) entry which is preliminary data.</text>
</comment>
<dbReference type="RefSeq" id="WP_152262727.1">
    <property type="nucleotide sequence ID" value="NZ_VOKX01000009.1"/>
</dbReference>
<name>A0A5N5WCX7_STRMB</name>
<keyword evidence="3" id="KW-1185">Reference proteome</keyword>
<proteinExistence type="predicted"/>
<protein>
    <submittedName>
        <fullName evidence="2">Uncharacterized protein</fullName>
    </submittedName>
</protein>
<sequence>MTSTPVLLLLVCTGAVAWLLAAASLVALLVLLAVHAVRRAVRPNRGRHRALSAEPGTAVEDEAAVLVEHSGLSVPHLCPAEERPTLHHVLAAGARQCWVCGTISKADA</sequence>
<dbReference type="EMBL" id="VOKX01000009">
    <property type="protein sequence ID" value="KAB7850188.1"/>
    <property type="molecule type" value="Genomic_DNA"/>
</dbReference>
<organism evidence="2 3">
    <name type="scientific">Streptomyces mobaraensis</name>
    <name type="common">Streptoverticillium mobaraense</name>
    <dbReference type="NCBI Taxonomy" id="35621"/>
    <lineage>
        <taxon>Bacteria</taxon>
        <taxon>Bacillati</taxon>
        <taxon>Actinomycetota</taxon>
        <taxon>Actinomycetes</taxon>
        <taxon>Kitasatosporales</taxon>
        <taxon>Streptomycetaceae</taxon>
        <taxon>Streptomyces</taxon>
    </lineage>
</organism>
<evidence type="ECO:0000313" key="3">
    <source>
        <dbReference type="Proteomes" id="UP000327000"/>
    </source>
</evidence>
<evidence type="ECO:0000256" key="1">
    <source>
        <dbReference type="SAM" id="Phobius"/>
    </source>
</evidence>
<keyword evidence="1" id="KW-1133">Transmembrane helix</keyword>
<dbReference type="AlphaFoldDB" id="A0A5N5WCX7"/>
<gene>
    <name evidence="2" type="ORF">FRZ00_06210</name>
</gene>
<feature type="transmembrane region" description="Helical" evidence="1">
    <location>
        <begin position="6"/>
        <end position="37"/>
    </location>
</feature>
<keyword evidence="1" id="KW-0472">Membrane</keyword>
<dbReference type="Proteomes" id="UP000327000">
    <property type="component" value="Unassembled WGS sequence"/>
</dbReference>